<keyword evidence="4" id="KW-1185">Reference proteome</keyword>
<dbReference type="GeneID" id="66984380"/>
<feature type="region of interest" description="Disordered" evidence="1">
    <location>
        <begin position="208"/>
        <end position="232"/>
    </location>
</feature>
<reference evidence="3" key="2">
    <citation type="submission" date="2021-02" db="EMBL/GenBank/DDBJ databases">
        <title>Aspergillus chevalieri M1 genome sequence.</title>
        <authorList>
            <person name="Kadooka C."/>
            <person name="Mori K."/>
            <person name="Futagami T."/>
        </authorList>
    </citation>
    <scope>NUCLEOTIDE SEQUENCE</scope>
    <source>
        <strain evidence="3">M1</strain>
    </source>
</reference>
<organism evidence="3 4">
    <name type="scientific">Aspergillus chevalieri</name>
    <name type="common">Eurotium chevalieri</name>
    <dbReference type="NCBI Taxonomy" id="182096"/>
    <lineage>
        <taxon>Eukaryota</taxon>
        <taxon>Fungi</taxon>
        <taxon>Dikarya</taxon>
        <taxon>Ascomycota</taxon>
        <taxon>Pezizomycotina</taxon>
        <taxon>Eurotiomycetes</taxon>
        <taxon>Eurotiomycetidae</taxon>
        <taxon>Eurotiales</taxon>
        <taxon>Aspergillaceae</taxon>
        <taxon>Aspergillus</taxon>
        <taxon>Aspergillus subgen. Aspergillus</taxon>
    </lineage>
</organism>
<dbReference type="KEGG" id="ache:ACHE_51220A"/>
<keyword evidence="2" id="KW-0812">Transmembrane</keyword>
<reference evidence="3" key="1">
    <citation type="submission" date="2021-01" db="EMBL/GenBank/DDBJ databases">
        <authorList>
            <consortium name="Aspergillus chevalieri M1 genome sequencing consortium"/>
            <person name="Kazuki M."/>
            <person name="Futagami T."/>
        </authorList>
    </citation>
    <scope>NUCLEOTIDE SEQUENCE</scope>
    <source>
        <strain evidence="3">M1</strain>
    </source>
</reference>
<feature type="transmembrane region" description="Helical" evidence="2">
    <location>
        <begin position="178"/>
        <end position="200"/>
    </location>
</feature>
<accession>A0A7R7VSP9</accession>
<evidence type="ECO:0000313" key="3">
    <source>
        <dbReference type="EMBL" id="BCR90022.1"/>
    </source>
</evidence>
<sequence length="232" mass="26095">MTVIWGLDLHEIHWSKFRSSNMFTRVYHLRRTKMIVYQIAMILCVCSEAVGTAALSDYLDQQSQIQGQHPGVKVYNNDFIGAASYNIWAGVSVAWVFGGAFFFDLFWPERHEDRDIRWAWKLCAVAESIMMLASAFALTIITATRSAKITGTDAASARQYWEESMKKPALRYYTNPKAVAAVVLAWPGVVATIASTIILWMSHKHDDEFGPKSNHGRSLENGVGSETEQKPV</sequence>
<name>A0A7R7VSP9_ASPCH</name>
<evidence type="ECO:0000256" key="1">
    <source>
        <dbReference type="SAM" id="MobiDB-lite"/>
    </source>
</evidence>
<evidence type="ECO:0000256" key="2">
    <source>
        <dbReference type="SAM" id="Phobius"/>
    </source>
</evidence>
<keyword evidence="2" id="KW-1133">Transmembrane helix</keyword>
<proteinExistence type="predicted"/>
<dbReference type="AlphaFoldDB" id="A0A7R7VSP9"/>
<feature type="transmembrane region" description="Helical" evidence="2">
    <location>
        <begin position="119"/>
        <end position="141"/>
    </location>
</feature>
<dbReference type="EMBL" id="AP024420">
    <property type="protein sequence ID" value="BCR90022.1"/>
    <property type="molecule type" value="Genomic_DNA"/>
</dbReference>
<protein>
    <submittedName>
        <fullName evidence="3">Uncharacterized protein</fullName>
    </submittedName>
</protein>
<evidence type="ECO:0000313" key="4">
    <source>
        <dbReference type="Proteomes" id="UP000637239"/>
    </source>
</evidence>
<dbReference type="RefSeq" id="XP_043138544.1">
    <property type="nucleotide sequence ID" value="XM_043281023.1"/>
</dbReference>
<feature type="transmembrane region" description="Helical" evidence="2">
    <location>
        <begin position="35"/>
        <end position="55"/>
    </location>
</feature>
<keyword evidence="2" id="KW-0472">Membrane</keyword>
<dbReference type="Proteomes" id="UP000637239">
    <property type="component" value="Chromosome 5"/>
</dbReference>
<gene>
    <name evidence="3" type="ORF">ACHE_51220A</name>
</gene>
<feature type="transmembrane region" description="Helical" evidence="2">
    <location>
        <begin position="85"/>
        <end position="107"/>
    </location>
</feature>